<comment type="caution">
    <text evidence="7">The sequence shown here is derived from an EMBL/GenBank/DDBJ whole genome shotgun (WGS) entry which is preliminary data.</text>
</comment>
<dbReference type="GO" id="GO:0003677">
    <property type="term" value="F:DNA binding"/>
    <property type="evidence" value="ECO:0007669"/>
    <property type="project" value="UniProtKB-UniRule"/>
</dbReference>
<sequence length="221" mass="24166">MKGVGFGNQQLHLAPTVILGSEHFFGCELTERSPIRVFGCEITGEQHMKGVGFGNQQLHLAPTVILDLAMKREKSKTDASKKTDTKLLVKKGSERAAKKPRKSKAGKLKIPSPRGLRVPSSSSCEILSYRLIDLLYPCLLLAGGDKWKSLTEEEKAPYVAKATKLKADYTKTMAAYNKGQSGGGGGSRVAATDEEEEEGEESDKSKFEVNDDDEDDEEEEV</sequence>
<proteinExistence type="predicted"/>
<reference evidence="7 8" key="1">
    <citation type="submission" date="2020-08" db="EMBL/GenBank/DDBJ databases">
        <title>Plant Genome Project.</title>
        <authorList>
            <person name="Zhang R.-G."/>
        </authorList>
    </citation>
    <scope>NUCLEOTIDE SEQUENCE [LARGE SCALE GENOMIC DNA]</scope>
    <source>
        <tissue evidence="7">Rhizome</tissue>
    </source>
</reference>
<feature type="DNA-binding region" description="HMG box" evidence="4">
    <location>
        <begin position="80"/>
        <end position="177"/>
    </location>
</feature>
<evidence type="ECO:0000259" key="6">
    <source>
        <dbReference type="PROSITE" id="PS50118"/>
    </source>
</evidence>
<gene>
    <name evidence="7" type="ORF">ZIOFF_053717</name>
</gene>
<organism evidence="7 8">
    <name type="scientific">Zingiber officinale</name>
    <name type="common">Ginger</name>
    <name type="synonym">Amomum zingiber</name>
    <dbReference type="NCBI Taxonomy" id="94328"/>
    <lineage>
        <taxon>Eukaryota</taxon>
        <taxon>Viridiplantae</taxon>
        <taxon>Streptophyta</taxon>
        <taxon>Embryophyta</taxon>
        <taxon>Tracheophyta</taxon>
        <taxon>Spermatophyta</taxon>
        <taxon>Magnoliopsida</taxon>
        <taxon>Liliopsida</taxon>
        <taxon>Zingiberales</taxon>
        <taxon>Zingiberaceae</taxon>
        <taxon>Zingiber</taxon>
    </lineage>
</organism>
<dbReference type="AlphaFoldDB" id="A0A8J5FDI3"/>
<keyword evidence="8" id="KW-1185">Reference proteome</keyword>
<feature type="compositionally biased region" description="Basic residues" evidence="5">
    <location>
        <begin position="98"/>
        <end position="107"/>
    </location>
</feature>
<accession>A0A8J5FDI3</accession>
<dbReference type="InterPro" id="IPR036910">
    <property type="entry name" value="HMG_box_dom_sf"/>
</dbReference>
<evidence type="ECO:0000256" key="2">
    <source>
        <dbReference type="ARBA" id="ARBA00023125"/>
    </source>
</evidence>
<feature type="domain" description="HMG box" evidence="6">
    <location>
        <begin position="80"/>
        <end position="177"/>
    </location>
</feature>
<evidence type="ECO:0000313" key="7">
    <source>
        <dbReference type="EMBL" id="KAG6485187.1"/>
    </source>
</evidence>
<keyword evidence="3 4" id="KW-0539">Nucleus</keyword>
<dbReference type="PROSITE" id="PS50118">
    <property type="entry name" value="HMG_BOX_2"/>
    <property type="match status" value="1"/>
</dbReference>
<dbReference type="Gene3D" id="1.10.30.10">
    <property type="entry name" value="High mobility group box domain"/>
    <property type="match status" value="1"/>
</dbReference>
<dbReference type="Proteomes" id="UP000734854">
    <property type="component" value="Unassembled WGS sequence"/>
</dbReference>
<dbReference type="InterPro" id="IPR009071">
    <property type="entry name" value="HMG_box_dom"/>
</dbReference>
<evidence type="ECO:0000256" key="4">
    <source>
        <dbReference type="PROSITE-ProRule" id="PRU00267"/>
    </source>
</evidence>
<evidence type="ECO:0000256" key="3">
    <source>
        <dbReference type="ARBA" id="ARBA00023242"/>
    </source>
</evidence>
<dbReference type="InterPro" id="IPR031061">
    <property type="entry name" value="HMGB_plant"/>
</dbReference>
<name>A0A8J5FDI3_ZINOF</name>
<comment type="subcellular location">
    <subcellularLocation>
        <location evidence="1">Nucleus</location>
    </subcellularLocation>
</comment>
<dbReference type="SUPFAM" id="SSF47095">
    <property type="entry name" value="HMG-box"/>
    <property type="match status" value="1"/>
</dbReference>
<dbReference type="EMBL" id="JACMSC010000015">
    <property type="protein sequence ID" value="KAG6485187.1"/>
    <property type="molecule type" value="Genomic_DNA"/>
</dbReference>
<dbReference type="PANTHER" id="PTHR46261">
    <property type="entry name" value="HIGH MOBILITY GROUP B PROTEIN 4-RELATED"/>
    <property type="match status" value="1"/>
</dbReference>
<feature type="compositionally biased region" description="Acidic residues" evidence="5">
    <location>
        <begin position="192"/>
        <end position="201"/>
    </location>
</feature>
<feature type="compositionally biased region" description="Basic and acidic residues" evidence="5">
    <location>
        <begin position="75"/>
        <end position="97"/>
    </location>
</feature>
<feature type="region of interest" description="Disordered" evidence="5">
    <location>
        <begin position="175"/>
        <end position="221"/>
    </location>
</feature>
<evidence type="ECO:0000256" key="1">
    <source>
        <dbReference type="ARBA" id="ARBA00004123"/>
    </source>
</evidence>
<dbReference type="GO" id="GO:0005634">
    <property type="term" value="C:nucleus"/>
    <property type="evidence" value="ECO:0007669"/>
    <property type="project" value="UniProtKB-SubCell"/>
</dbReference>
<evidence type="ECO:0000256" key="5">
    <source>
        <dbReference type="SAM" id="MobiDB-lite"/>
    </source>
</evidence>
<keyword evidence="2 4" id="KW-0238">DNA-binding</keyword>
<dbReference type="Pfam" id="PF00505">
    <property type="entry name" value="HMG_box"/>
    <property type="match status" value="1"/>
</dbReference>
<dbReference type="PANTHER" id="PTHR46261:SF18">
    <property type="entry name" value="DNA-BINDING PROTEIN MNB1B"/>
    <property type="match status" value="1"/>
</dbReference>
<feature type="compositionally biased region" description="Acidic residues" evidence="5">
    <location>
        <begin position="210"/>
        <end position="221"/>
    </location>
</feature>
<evidence type="ECO:0000313" key="8">
    <source>
        <dbReference type="Proteomes" id="UP000734854"/>
    </source>
</evidence>
<feature type="region of interest" description="Disordered" evidence="5">
    <location>
        <begin position="75"/>
        <end position="120"/>
    </location>
</feature>
<protein>
    <recommendedName>
        <fullName evidence="6">HMG box domain-containing protein</fullName>
    </recommendedName>
</protein>